<proteinExistence type="predicted"/>
<sequence length="266" mass="30455">MKELQTCQLRTAPFIEEKLRTRKTLRRVLACVRGDAATVWPFFTEPHFGFCESEVLHRYPELLRTNFFIDTGNPNRVDHGVLRKKGRWYLICCFGRGCCPRCYGFFRRKLPTGLYVKTIDTPKFATECLCRVLRNGEAPNTLFESAEGVAAVIILFSIEPKDEMIPPGAGNLGGYFGVSLGYFFFGKASNLYFRFDIDVPVIFATRLQYTAEQLEFLYASKAIWIAIDRPRPFDDLIDNCMSPMRRYSKAETVSDKATSMLSQIPI</sequence>
<keyword evidence="2" id="KW-1185">Reference proteome</keyword>
<evidence type="ECO:0000313" key="1">
    <source>
        <dbReference type="EMBL" id="MBL0375469.1"/>
    </source>
</evidence>
<gene>
    <name evidence="1" type="ORF">JJB09_26025</name>
</gene>
<dbReference type="AlphaFoldDB" id="A0A936YV44"/>
<evidence type="ECO:0000313" key="2">
    <source>
        <dbReference type="Proteomes" id="UP000633219"/>
    </source>
</evidence>
<accession>A0A936YV44</accession>
<name>A0A936YV44_9HYPH</name>
<dbReference type="Proteomes" id="UP000633219">
    <property type="component" value="Unassembled WGS sequence"/>
</dbReference>
<reference evidence="1" key="1">
    <citation type="submission" date="2021-01" db="EMBL/GenBank/DDBJ databases">
        <title>Rhizobium sp. strain KVB221 16S ribosomal RNA gene Genome sequencing and assembly.</title>
        <authorList>
            <person name="Kang M."/>
        </authorList>
    </citation>
    <scope>NUCLEOTIDE SEQUENCE</scope>
    <source>
        <strain evidence="1">KVB221</strain>
    </source>
</reference>
<comment type="caution">
    <text evidence="1">The sequence shown here is derived from an EMBL/GenBank/DDBJ whole genome shotgun (WGS) entry which is preliminary data.</text>
</comment>
<dbReference type="RefSeq" id="WP_201664012.1">
    <property type="nucleotide sequence ID" value="NZ_JAEQNC010000025.1"/>
</dbReference>
<dbReference type="EMBL" id="JAEQNC010000025">
    <property type="protein sequence ID" value="MBL0375469.1"/>
    <property type="molecule type" value="Genomic_DNA"/>
</dbReference>
<protein>
    <submittedName>
        <fullName evidence="1">Uncharacterized protein</fullName>
    </submittedName>
</protein>
<organism evidence="1 2">
    <name type="scientific">Rhizobium setariae</name>
    <dbReference type="NCBI Taxonomy" id="2801340"/>
    <lineage>
        <taxon>Bacteria</taxon>
        <taxon>Pseudomonadati</taxon>
        <taxon>Pseudomonadota</taxon>
        <taxon>Alphaproteobacteria</taxon>
        <taxon>Hyphomicrobiales</taxon>
        <taxon>Rhizobiaceae</taxon>
        <taxon>Rhizobium/Agrobacterium group</taxon>
        <taxon>Rhizobium</taxon>
    </lineage>
</organism>